<dbReference type="InterPro" id="IPR049071">
    <property type="entry name" value="MPI_cupin_dom"/>
</dbReference>
<comment type="catalytic activity">
    <reaction evidence="1 7">
        <text>D-mannose 6-phosphate = D-fructose 6-phosphate</text>
        <dbReference type="Rhea" id="RHEA:12356"/>
        <dbReference type="ChEBI" id="CHEBI:58735"/>
        <dbReference type="ChEBI" id="CHEBI:61527"/>
        <dbReference type="EC" id="5.3.1.8"/>
    </reaction>
</comment>
<organism evidence="12 13">
    <name type="scientific">Liquorilactobacillus nagelii</name>
    <dbReference type="NCBI Taxonomy" id="82688"/>
    <lineage>
        <taxon>Bacteria</taxon>
        <taxon>Bacillati</taxon>
        <taxon>Bacillota</taxon>
        <taxon>Bacilli</taxon>
        <taxon>Lactobacillales</taxon>
        <taxon>Lactobacillaceae</taxon>
        <taxon>Liquorilactobacillus</taxon>
    </lineage>
</organism>
<name>A0A3Q8CCF0_9LACO</name>
<accession>A0A3Q8CCF0</accession>
<evidence type="ECO:0000313" key="13">
    <source>
        <dbReference type="Proteomes" id="UP000324497"/>
    </source>
</evidence>
<dbReference type="GeneID" id="78520910"/>
<dbReference type="InterPro" id="IPR001250">
    <property type="entry name" value="Man6P_Isoase-1"/>
</dbReference>
<dbReference type="PIRSF" id="PIRSF036894">
    <property type="entry name" value="PMI_Firm_short"/>
    <property type="match status" value="1"/>
</dbReference>
<feature type="binding site" evidence="8">
    <location>
        <position position="97"/>
    </location>
    <ligand>
        <name>Zn(2+)</name>
        <dbReference type="ChEBI" id="CHEBI:29105"/>
    </ligand>
</feature>
<evidence type="ECO:0000256" key="3">
    <source>
        <dbReference type="ARBA" id="ARBA00011956"/>
    </source>
</evidence>
<evidence type="ECO:0000256" key="9">
    <source>
        <dbReference type="PIRSR" id="PIRSR036894-2"/>
    </source>
</evidence>
<keyword evidence="5 7" id="KW-0862">Zinc</keyword>
<keyword evidence="13" id="KW-1185">Reference proteome</keyword>
<dbReference type="Gene3D" id="2.60.120.10">
    <property type="entry name" value="Jelly Rolls"/>
    <property type="match status" value="2"/>
</dbReference>
<dbReference type="Pfam" id="PF20511">
    <property type="entry name" value="PMI_typeI_cat"/>
    <property type="match status" value="1"/>
</dbReference>
<dbReference type="Proteomes" id="UP000324497">
    <property type="component" value="Chromosome"/>
</dbReference>
<evidence type="ECO:0000256" key="8">
    <source>
        <dbReference type="PIRSR" id="PIRSR036894-1"/>
    </source>
</evidence>
<dbReference type="CDD" id="cd07010">
    <property type="entry name" value="cupin_PMI_type_I_N_bac"/>
    <property type="match status" value="1"/>
</dbReference>
<dbReference type="RefSeq" id="WP_057884813.1">
    <property type="nucleotide sequence ID" value="NZ_CP018180.1"/>
</dbReference>
<evidence type="ECO:0000256" key="2">
    <source>
        <dbReference type="ARBA" id="ARBA00010772"/>
    </source>
</evidence>
<comment type="cofactor">
    <cofactor evidence="8">
        <name>Zn(2+)</name>
        <dbReference type="ChEBI" id="CHEBI:29105"/>
    </cofactor>
    <text evidence="8">Binds 1 zinc ion per subunit.</text>
</comment>
<dbReference type="GO" id="GO:0008270">
    <property type="term" value="F:zinc ion binding"/>
    <property type="evidence" value="ECO:0007669"/>
    <property type="project" value="UniProtKB-UniRule"/>
</dbReference>
<proteinExistence type="inferred from homology"/>
<dbReference type="InterPro" id="IPR011051">
    <property type="entry name" value="RmlC_Cupin_sf"/>
</dbReference>
<sequence>MIEPLFLKPYFQEKMWGGTRLKSEFGYQIPSDHTGECWAISAHPHGRAIVENGEFSGVPLDQLWQEHRELFGNAKGKVFPLLTKILDAHRDLSVQVHPDDNYAAEHEHELGKTECWYIIAAKPDAKLIYGHTAQTRAELAEMIKQQKWQQLLRYVPVKAGDFFYVPSGTIHALGAGIMALETQQSSDTTYRVYDFDRVDPTTHQKRQLHLQQSIDVTNVPHVDPRLQSKKYRVGDAQVIQYVETDFFAVYRWDLTGGGTANFVRKDAPYTLMSVLSGSGQLQINGQDYSLKKGQHLILPFQVKSWKISGQLEIIASEPGEKS</sequence>
<dbReference type="InterPro" id="IPR051804">
    <property type="entry name" value="Carb_Metab_Reg_Kinase/Isom"/>
</dbReference>
<comment type="similarity">
    <text evidence="2 7">Belongs to the mannose-6-phosphate isomerase type 1 family.</text>
</comment>
<evidence type="ECO:0000256" key="7">
    <source>
        <dbReference type="PIRNR" id="PIRNR036894"/>
    </source>
</evidence>
<feature type="binding site" evidence="8">
    <location>
        <position position="171"/>
    </location>
    <ligand>
        <name>Zn(2+)</name>
        <dbReference type="ChEBI" id="CHEBI:29105"/>
    </ligand>
</feature>
<dbReference type="GO" id="GO:0004476">
    <property type="term" value="F:mannose-6-phosphate isomerase activity"/>
    <property type="evidence" value="ECO:0007669"/>
    <property type="project" value="UniProtKB-UniRule"/>
</dbReference>
<dbReference type="AlphaFoldDB" id="A0A3Q8CCF0"/>
<dbReference type="InterPro" id="IPR014628">
    <property type="entry name" value="Man6P_isomerase_Firm_short"/>
</dbReference>
<dbReference type="InterPro" id="IPR046457">
    <property type="entry name" value="PMI_typeI_cat"/>
</dbReference>
<dbReference type="KEGG" id="lng:BSQ50_08145"/>
<evidence type="ECO:0000259" key="10">
    <source>
        <dbReference type="Pfam" id="PF20511"/>
    </source>
</evidence>
<dbReference type="SUPFAM" id="SSF51182">
    <property type="entry name" value="RmlC-like cupins"/>
    <property type="match status" value="1"/>
</dbReference>
<evidence type="ECO:0000256" key="1">
    <source>
        <dbReference type="ARBA" id="ARBA00000757"/>
    </source>
</evidence>
<dbReference type="PANTHER" id="PTHR42742:SF3">
    <property type="entry name" value="FRUCTOKINASE"/>
    <property type="match status" value="1"/>
</dbReference>
<gene>
    <name evidence="12" type="ORF">BSQ50_08145</name>
</gene>
<dbReference type="InterPro" id="IPR014710">
    <property type="entry name" value="RmlC-like_jellyroll"/>
</dbReference>
<keyword evidence="6 7" id="KW-0413">Isomerase</keyword>
<feature type="binding site" evidence="8">
    <location>
        <position position="114"/>
    </location>
    <ligand>
        <name>Zn(2+)</name>
        <dbReference type="ChEBI" id="CHEBI:29105"/>
    </ligand>
</feature>
<dbReference type="NCBIfam" id="TIGR00218">
    <property type="entry name" value="manA"/>
    <property type="match status" value="1"/>
</dbReference>
<dbReference type="EMBL" id="CP018180">
    <property type="protein sequence ID" value="AUJ32529.1"/>
    <property type="molecule type" value="Genomic_DNA"/>
</dbReference>
<evidence type="ECO:0000259" key="11">
    <source>
        <dbReference type="Pfam" id="PF21621"/>
    </source>
</evidence>
<reference evidence="12 13" key="1">
    <citation type="submission" date="2016-11" db="EMBL/GenBank/DDBJ databases">
        <title>Interaction between Lactobacillus species and yeast in water kefir.</title>
        <authorList>
            <person name="Behr J."/>
            <person name="Xu D."/>
            <person name="Vogel R.F."/>
        </authorList>
    </citation>
    <scope>NUCLEOTIDE SEQUENCE [LARGE SCALE GENOMIC DNA]</scope>
    <source>
        <strain evidence="12 13">TMW 1.1827</strain>
    </source>
</reference>
<dbReference type="EC" id="5.3.1.8" evidence="3 7"/>
<protein>
    <recommendedName>
        <fullName evidence="3 7">Mannose-6-phosphate isomerase</fullName>
        <ecNumber evidence="3 7">5.3.1.8</ecNumber>
    </recommendedName>
</protein>
<dbReference type="PANTHER" id="PTHR42742">
    <property type="entry name" value="TRANSCRIPTIONAL REPRESSOR MPRA"/>
    <property type="match status" value="1"/>
</dbReference>
<evidence type="ECO:0000256" key="4">
    <source>
        <dbReference type="ARBA" id="ARBA00022723"/>
    </source>
</evidence>
<feature type="domain" description="Mannose-6-phosphate isomerase cupin" evidence="11">
    <location>
        <begin position="239"/>
        <end position="317"/>
    </location>
</feature>
<feature type="active site" evidence="9">
    <location>
        <position position="191"/>
    </location>
</feature>
<evidence type="ECO:0000313" key="12">
    <source>
        <dbReference type="EMBL" id="AUJ32529.1"/>
    </source>
</evidence>
<evidence type="ECO:0000256" key="5">
    <source>
        <dbReference type="ARBA" id="ARBA00022833"/>
    </source>
</evidence>
<evidence type="ECO:0000256" key="6">
    <source>
        <dbReference type="ARBA" id="ARBA00023235"/>
    </source>
</evidence>
<dbReference type="Pfam" id="PF21621">
    <property type="entry name" value="MPI_cupin_dom"/>
    <property type="match status" value="1"/>
</dbReference>
<keyword evidence="4 7" id="KW-0479">Metal-binding</keyword>
<dbReference type="GO" id="GO:0005975">
    <property type="term" value="P:carbohydrate metabolic process"/>
    <property type="evidence" value="ECO:0007669"/>
    <property type="project" value="UniProtKB-UniRule"/>
</dbReference>
<feature type="domain" description="Phosphomannose isomerase type I catalytic" evidence="10">
    <location>
        <begin position="6"/>
        <end position="117"/>
    </location>
</feature>